<sequence>MLSNLKVDRCGISNLTPIIDHLCQPSASMRSLSLPSNQIEFDQVERLVSSLAEMQSLTSLDLRFNTWCLEDDTVDNKAERIERLMQTVSQCWNLTEFCIPLCKIFTNAAKRHSLTLQLAINRAWKSELCCKKKDKALPQARNLLPLIVARALRTTVGAKSEKNSLDLEVLFPLLKERVDDLVHH</sequence>
<protein>
    <submittedName>
        <fullName evidence="1">Uncharacterized protein</fullName>
    </submittedName>
</protein>
<dbReference type="Gene3D" id="3.80.10.10">
    <property type="entry name" value="Ribonuclease Inhibitor"/>
    <property type="match status" value="1"/>
</dbReference>
<evidence type="ECO:0000313" key="1">
    <source>
        <dbReference type="EMBL" id="CAJ1964273.1"/>
    </source>
</evidence>
<dbReference type="SUPFAM" id="SSF52047">
    <property type="entry name" value="RNI-like"/>
    <property type="match status" value="1"/>
</dbReference>
<dbReference type="Proteomes" id="UP001295423">
    <property type="component" value="Unassembled WGS sequence"/>
</dbReference>
<accession>A0AAD2G674</accession>
<name>A0AAD2G674_9STRA</name>
<reference evidence="1" key="1">
    <citation type="submission" date="2023-08" db="EMBL/GenBank/DDBJ databases">
        <authorList>
            <person name="Audoor S."/>
            <person name="Bilcke G."/>
        </authorList>
    </citation>
    <scope>NUCLEOTIDE SEQUENCE</scope>
</reference>
<proteinExistence type="predicted"/>
<dbReference type="AlphaFoldDB" id="A0AAD2G674"/>
<gene>
    <name evidence="1" type="ORF">CYCCA115_LOCUS20551</name>
</gene>
<dbReference type="EMBL" id="CAKOGP040002180">
    <property type="protein sequence ID" value="CAJ1964273.1"/>
    <property type="molecule type" value="Genomic_DNA"/>
</dbReference>
<organism evidence="1 2">
    <name type="scientific">Cylindrotheca closterium</name>
    <dbReference type="NCBI Taxonomy" id="2856"/>
    <lineage>
        <taxon>Eukaryota</taxon>
        <taxon>Sar</taxon>
        <taxon>Stramenopiles</taxon>
        <taxon>Ochrophyta</taxon>
        <taxon>Bacillariophyta</taxon>
        <taxon>Bacillariophyceae</taxon>
        <taxon>Bacillariophycidae</taxon>
        <taxon>Bacillariales</taxon>
        <taxon>Bacillariaceae</taxon>
        <taxon>Cylindrotheca</taxon>
    </lineage>
</organism>
<evidence type="ECO:0000313" key="2">
    <source>
        <dbReference type="Proteomes" id="UP001295423"/>
    </source>
</evidence>
<comment type="caution">
    <text evidence="1">The sequence shown here is derived from an EMBL/GenBank/DDBJ whole genome shotgun (WGS) entry which is preliminary data.</text>
</comment>
<keyword evidence="2" id="KW-1185">Reference proteome</keyword>
<dbReference type="InterPro" id="IPR032675">
    <property type="entry name" value="LRR_dom_sf"/>
</dbReference>